<feature type="region of interest" description="Disordered" evidence="18">
    <location>
        <begin position="1"/>
        <end position="137"/>
    </location>
</feature>
<dbReference type="GO" id="GO:0009986">
    <property type="term" value="C:cell surface"/>
    <property type="evidence" value="ECO:0007669"/>
    <property type="project" value="TreeGrafter"/>
</dbReference>
<evidence type="ECO:0000256" key="2">
    <source>
        <dbReference type="ARBA" id="ARBA00004401"/>
    </source>
</evidence>
<evidence type="ECO:0000313" key="20">
    <source>
        <dbReference type="EMBL" id="PGH04910.1"/>
    </source>
</evidence>
<dbReference type="PANTHER" id="PTHR16631:SF17">
    <property type="entry name" value="GLUCAN ENDO-1,3-BETA-GLUCOSIDASE BTGC"/>
    <property type="match status" value="1"/>
</dbReference>
<dbReference type="InterPro" id="IPR050732">
    <property type="entry name" value="Beta-glucan_modifiers"/>
</dbReference>
<evidence type="ECO:0000256" key="8">
    <source>
        <dbReference type="ARBA" id="ARBA00022968"/>
    </source>
</evidence>
<dbReference type="GO" id="GO:0042973">
    <property type="term" value="F:glucan endo-1,3-beta-D-glucosidase activity"/>
    <property type="evidence" value="ECO:0007669"/>
    <property type="project" value="UniProtKB-EC"/>
</dbReference>
<keyword evidence="10 19" id="KW-0472">Membrane</keyword>
<gene>
    <name evidence="20" type="ORF">GX51_03206</name>
</gene>
<dbReference type="EC" id="3.2.1.39" evidence="4"/>
<evidence type="ECO:0000256" key="11">
    <source>
        <dbReference type="ARBA" id="ARBA00023180"/>
    </source>
</evidence>
<evidence type="ECO:0000256" key="18">
    <source>
        <dbReference type="SAM" id="MobiDB-lite"/>
    </source>
</evidence>
<name>A0A2B7X7R0_9EURO</name>
<keyword evidence="7" id="KW-0378">Hydrolase</keyword>
<feature type="compositionally biased region" description="Low complexity" evidence="18">
    <location>
        <begin position="39"/>
        <end position="61"/>
    </location>
</feature>
<feature type="region of interest" description="Disordered" evidence="18">
    <location>
        <begin position="183"/>
        <end position="303"/>
    </location>
</feature>
<comment type="similarity">
    <text evidence="3">Belongs to the glycosyl hydrolase 17 family.</text>
</comment>
<evidence type="ECO:0000256" key="3">
    <source>
        <dbReference type="ARBA" id="ARBA00008773"/>
    </source>
</evidence>
<dbReference type="GO" id="GO:0005576">
    <property type="term" value="C:extracellular region"/>
    <property type="evidence" value="ECO:0007669"/>
    <property type="project" value="TreeGrafter"/>
</dbReference>
<evidence type="ECO:0000256" key="9">
    <source>
        <dbReference type="ARBA" id="ARBA00022989"/>
    </source>
</evidence>
<keyword evidence="12" id="KW-0119">Carbohydrate metabolism</keyword>
<comment type="subcellular location">
    <subcellularLocation>
        <location evidence="2">Cell membrane</location>
        <topology evidence="2">Single-pass type II membrane protein</topology>
    </subcellularLocation>
</comment>
<dbReference type="AlphaFoldDB" id="A0A2B7X7R0"/>
<dbReference type="Gene3D" id="3.20.20.80">
    <property type="entry name" value="Glycosidases"/>
    <property type="match status" value="2"/>
</dbReference>
<evidence type="ECO:0000256" key="16">
    <source>
        <dbReference type="ARBA" id="ARBA00042373"/>
    </source>
</evidence>
<feature type="compositionally biased region" description="Polar residues" evidence="18">
    <location>
        <begin position="123"/>
        <end position="132"/>
    </location>
</feature>
<protein>
    <recommendedName>
        <fullName evidence="4">glucan endo-1,3-beta-D-glucosidase</fullName>
        <ecNumber evidence="4">3.2.1.39</ecNumber>
    </recommendedName>
    <alternativeName>
        <fullName evidence="17">Endo-1,3-beta-glucanase btgC</fullName>
    </alternativeName>
    <alternativeName>
        <fullName evidence="16">Laminarinase btgC</fullName>
    </alternativeName>
</protein>
<evidence type="ECO:0000256" key="15">
    <source>
        <dbReference type="ARBA" id="ARBA00037649"/>
    </source>
</evidence>
<keyword evidence="14" id="KW-0624">Polysaccharide degradation</keyword>
<keyword evidence="9 19" id="KW-1133">Transmembrane helix</keyword>
<accession>A0A2B7X7R0</accession>
<evidence type="ECO:0000256" key="19">
    <source>
        <dbReference type="SAM" id="Phobius"/>
    </source>
</evidence>
<evidence type="ECO:0000313" key="21">
    <source>
        <dbReference type="Proteomes" id="UP000224080"/>
    </source>
</evidence>
<comment type="catalytic activity">
    <reaction evidence="1">
        <text>Hydrolysis of (1-&gt;3)-beta-D-glucosidic linkages in (1-&gt;3)-beta-D-glucans.</text>
        <dbReference type="EC" id="3.2.1.39"/>
    </reaction>
</comment>
<dbReference type="Proteomes" id="UP000224080">
    <property type="component" value="Unassembled WGS sequence"/>
</dbReference>
<feature type="compositionally biased region" description="Polar residues" evidence="18">
    <location>
        <begin position="241"/>
        <end position="259"/>
    </location>
</feature>
<dbReference type="GO" id="GO:0005886">
    <property type="term" value="C:plasma membrane"/>
    <property type="evidence" value="ECO:0007669"/>
    <property type="project" value="UniProtKB-SubCell"/>
</dbReference>
<feature type="transmembrane region" description="Helical" evidence="19">
    <location>
        <begin position="387"/>
        <end position="410"/>
    </location>
</feature>
<comment type="caution">
    <text evidence="20">The sequence shown here is derived from an EMBL/GenBank/DDBJ whole genome shotgun (WGS) entry which is preliminary data.</text>
</comment>
<keyword evidence="13" id="KW-0961">Cell wall biogenesis/degradation</keyword>
<dbReference type="GO" id="GO:0071555">
    <property type="term" value="P:cell wall organization"/>
    <property type="evidence" value="ECO:0007669"/>
    <property type="project" value="UniProtKB-KW"/>
</dbReference>
<evidence type="ECO:0000256" key="14">
    <source>
        <dbReference type="ARBA" id="ARBA00023326"/>
    </source>
</evidence>
<evidence type="ECO:0000256" key="17">
    <source>
        <dbReference type="ARBA" id="ARBA00043078"/>
    </source>
</evidence>
<feature type="compositionally biased region" description="Basic and acidic residues" evidence="18">
    <location>
        <begin position="1"/>
        <end position="20"/>
    </location>
</feature>
<evidence type="ECO:0000256" key="10">
    <source>
        <dbReference type="ARBA" id="ARBA00023136"/>
    </source>
</evidence>
<keyword evidence="8" id="KW-0735">Signal-anchor</keyword>
<keyword evidence="11" id="KW-0325">Glycoprotein</keyword>
<organism evidence="20 21">
    <name type="scientific">Blastomyces parvus</name>
    <dbReference type="NCBI Taxonomy" id="2060905"/>
    <lineage>
        <taxon>Eukaryota</taxon>
        <taxon>Fungi</taxon>
        <taxon>Dikarya</taxon>
        <taxon>Ascomycota</taxon>
        <taxon>Pezizomycotina</taxon>
        <taxon>Eurotiomycetes</taxon>
        <taxon>Eurotiomycetidae</taxon>
        <taxon>Onygenales</taxon>
        <taxon>Ajellomycetaceae</taxon>
        <taxon>Blastomyces</taxon>
    </lineage>
</organism>
<dbReference type="GO" id="GO:0009277">
    <property type="term" value="C:fungal-type cell wall"/>
    <property type="evidence" value="ECO:0007669"/>
    <property type="project" value="TreeGrafter"/>
</dbReference>
<evidence type="ECO:0000256" key="5">
    <source>
        <dbReference type="ARBA" id="ARBA00022475"/>
    </source>
</evidence>
<dbReference type="STRING" id="2060905.A0A2B7X7R0"/>
<keyword evidence="21" id="KW-1185">Reference proteome</keyword>
<evidence type="ECO:0000256" key="1">
    <source>
        <dbReference type="ARBA" id="ARBA00000382"/>
    </source>
</evidence>
<evidence type="ECO:0000256" key="6">
    <source>
        <dbReference type="ARBA" id="ARBA00022692"/>
    </source>
</evidence>
<keyword evidence="5" id="KW-1003">Cell membrane</keyword>
<keyword evidence="6 19" id="KW-0812">Transmembrane</keyword>
<evidence type="ECO:0000256" key="7">
    <source>
        <dbReference type="ARBA" id="ARBA00022801"/>
    </source>
</evidence>
<dbReference type="FunFam" id="3.20.20.80:FF:000151">
    <property type="entry name" value="Glucan endo-1,3-beta-glucosidase btgC"/>
    <property type="match status" value="1"/>
</dbReference>
<dbReference type="OrthoDB" id="68336at2759"/>
<evidence type="ECO:0000256" key="13">
    <source>
        <dbReference type="ARBA" id="ARBA00023316"/>
    </source>
</evidence>
<dbReference type="GO" id="GO:0000272">
    <property type="term" value="P:polysaccharide catabolic process"/>
    <property type="evidence" value="ECO:0007669"/>
    <property type="project" value="UniProtKB-KW"/>
</dbReference>
<dbReference type="EMBL" id="PDNC01000034">
    <property type="protein sequence ID" value="PGH04910.1"/>
    <property type="molecule type" value="Genomic_DNA"/>
</dbReference>
<feature type="region of interest" description="Disordered" evidence="18">
    <location>
        <begin position="413"/>
        <end position="439"/>
    </location>
</feature>
<dbReference type="InterPro" id="IPR017853">
    <property type="entry name" value="GH"/>
</dbReference>
<dbReference type="SUPFAM" id="SSF51445">
    <property type="entry name" value="(Trans)glycosidases"/>
    <property type="match status" value="1"/>
</dbReference>
<evidence type="ECO:0000256" key="12">
    <source>
        <dbReference type="ARBA" id="ARBA00023277"/>
    </source>
</evidence>
<sequence length="764" mass="81605">MAYRYHNDSGYDAVHDESIARSRRPPQTSAQPSYFADNPHTSPSSHSSHSPHSAHSPPSATRLHPAAHPDSAYSKIRNQRPGGYQDSHATPASPPAPVHHNFSSPTPPPHTQRRPAASRDPEYTQSSQTTSRAAPVRNNWGAAAAGGGIAGTAVGTAHLPNEHQRGFDTMAGAHDGTGQHQYYYESSERGGNGNTMGSDNPYPSAPEDMAPMGPSRSLGGHDPYSSNVGLGASMDGPGQITPGQRSVYSNNGGHQQSTQYGGAGGYYDDPYRRSTHHNSWGPVNAEPINPNDIVDDGDDGFMREPQRRSLLSLGKNSSHNSLPAAGAGAAAGAAAGVATGGVLGSLPGRVQGQTTGGPSGGPEYNSVTTEKSEWLNNQKHGNKKMKWIVGIIIALILVGGIVGGTVGGVLGSRSNKSDGGGGGGQSADDDMETNGDLGKDSSEIKQLMSMEGLHKVFPGMDYTAWGTQYPLCLKYPPSQNNVTRDMAVLSRLTNTVRIYGTDCNQTEMVLHAIDRLGLKDMKLWLGVWIDNNATTNDRQIEQLYKVVRNTKDKSVFKGVIVGNEVLFRGKNSNSPLTTIAALGKYMQDVKTQLKSMGADMPIATSDLGDNWTAELARIADAVMANVHPFFAGVKVDEAAGWTWSFWQNQNVPLTRGTNKPQIISEVGWPGGGGNNCSPSPCQTKTAGSIAGVKELNKFMADWVCQSLANGTDYFWFEAFDEPWKVDFNEPELGKEWEDKWGLMDPGRNLKPGLKIPDCGGRTAA</sequence>
<dbReference type="PANTHER" id="PTHR16631">
    <property type="entry name" value="GLUCAN 1,3-BETA-GLUCOSIDASE"/>
    <property type="match status" value="1"/>
</dbReference>
<comment type="function">
    <text evidence="15">Glucanases play a role in cell expansion during growth, in cell-cell fusion during mating, and in spore release during sporulation. This enzyme may be involved in beta-glucan degradation. Active on laminarin and lichenan.</text>
</comment>
<proteinExistence type="inferred from homology"/>
<reference evidence="20 21" key="1">
    <citation type="submission" date="2017-10" db="EMBL/GenBank/DDBJ databases">
        <title>Comparative genomics in systemic dimorphic fungi from Ajellomycetaceae.</title>
        <authorList>
            <person name="Munoz J.F."/>
            <person name="Mcewen J.G."/>
            <person name="Clay O.K."/>
            <person name="Cuomo C.A."/>
        </authorList>
    </citation>
    <scope>NUCLEOTIDE SEQUENCE [LARGE SCALE GENOMIC DNA]</scope>
    <source>
        <strain evidence="20 21">UAMH130</strain>
    </source>
</reference>
<evidence type="ECO:0000256" key="4">
    <source>
        <dbReference type="ARBA" id="ARBA00012780"/>
    </source>
</evidence>